<dbReference type="KEGG" id="nss:113430420"/>
<name>A0A6J1W0A8_9SAUR</name>
<dbReference type="InterPro" id="IPR058612">
    <property type="entry name" value="Ig_SMCHD1_2nd"/>
</dbReference>
<gene>
    <name evidence="4" type="primary">LOC113430420</name>
</gene>
<reference evidence="4" key="1">
    <citation type="submission" date="2025-08" db="UniProtKB">
        <authorList>
            <consortium name="RefSeq"/>
        </authorList>
    </citation>
    <scope>IDENTIFICATION</scope>
</reference>
<dbReference type="PANTHER" id="PTHR22640:SF2">
    <property type="entry name" value="STRUCTURAL MAINTENANCE OF CHROMOSOMES FLEXIBLE HINGE DOMAIN-CONTAINING PROTEIN 1"/>
    <property type="match status" value="1"/>
</dbReference>
<evidence type="ECO:0000313" key="4">
    <source>
        <dbReference type="RefSeq" id="XP_026548645.1"/>
    </source>
</evidence>
<protein>
    <submittedName>
        <fullName evidence="4">Structural maintenance of chromosomes flexible hinge domain-containing protein 1-like</fullName>
    </submittedName>
</protein>
<feature type="domain" description="SMCHD1 Ig-like" evidence="2">
    <location>
        <begin position="48"/>
        <end position="89"/>
    </location>
</feature>
<evidence type="ECO:0000259" key="2">
    <source>
        <dbReference type="Pfam" id="PF26195"/>
    </source>
</evidence>
<sequence length="89" mass="10077">MENIVDLGNYTLNLQVVLNESNEDTCAGIPLPSKTFKFRVIEGKAQKFTIGNLDLPFRIGHPFSIPLDFQDEFGHRTQLMEDIKPVLEA</sequence>
<keyword evidence="3" id="KW-1185">Reference proteome</keyword>
<organism evidence="3 4">
    <name type="scientific">Notechis scutatus</name>
    <name type="common">mainland tiger snake</name>
    <dbReference type="NCBI Taxonomy" id="8663"/>
    <lineage>
        <taxon>Eukaryota</taxon>
        <taxon>Metazoa</taxon>
        <taxon>Chordata</taxon>
        <taxon>Craniata</taxon>
        <taxon>Vertebrata</taxon>
        <taxon>Euteleostomi</taxon>
        <taxon>Lepidosauria</taxon>
        <taxon>Squamata</taxon>
        <taxon>Bifurcata</taxon>
        <taxon>Unidentata</taxon>
        <taxon>Episquamata</taxon>
        <taxon>Toxicofera</taxon>
        <taxon>Serpentes</taxon>
        <taxon>Colubroidea</taxon>
        <taxon>Elapidae</taxon>
        <taxon>Hydrophiinae</taxon>
        <taxon>Notechis</taxon>
    </lineage>
</organism>
<dbReference type="InterPro" id="IPR038892">
    <property type="entry name" value="SMCHD1"/>
</dbReference>
<dbReference type="InterPro" id="IPR058611">
    <property type="entry name" value="Ig_SMCHD1_1st"/>
</dbReference>
<dbReference type="GO" id="GO:0006302">
    <property type="term" value="P:double-strand break repair"/>
    <property type="evidence" value="ECO:0007669"/>
    <property type="project" value="InterPro"/>
</dbReference>
<feature type="non-terminal residue" evidence="4">
    <location>
        <position position="89"/>
    </location>
</feature>
<dbReference type="PANTHER" id="PTHR22640">
    <property type="entry name" value="STRUCTURAL MAINTENANCE OF CHROMOSOMES FLEXIBLE HINGE DOMAIN-CONTAINING PROTEIN 1"/>
    <property type="match status" value="1"/>
</dbReference>
<dbReference type="GeneID" id="113430420"/>
<accession>A0A6J1W0A8</accession>
<dbReference type="AlphaFoldDB" id="A0A6J1W0A8"/>
<feature type="domain" description="SMCHD1 Ig-like" evidence="1">
    <location>
        <begin position="1"/>
        <end position="42"/>
    </location>
</feature>
<proteinExistence type="predicted"/>
<dbReference type="RefSeq" id="XP_026548645.1">
    <property type="nucleotide sequence ID" value="XM_026692860.1"/>
</dbReference>
<evidence type="ECO:0000313" key="3">
    <source>
        <dbReference type="Proteomes" id="UP000504612"/>
    </source>
</evidence>
<dbReference type="Pfam" id="PF26194">
    <property type="entry name" value="Ig_SMCHD1_1st"/>
    <property type="match status" value="1"/>
</dbReference>
<evidence type="ECO:0000259" key="1">
    <source>
        <dbReference type="Pfam" id="PF26194"/>
    </source>
</evidence>
<dbReference type="Pfam" id="PF26195">
    <property type="entry name" value="Ig_SMCHD1_2nd"/>
    <property type="match status" value="1"/>
</dbReference>
<dbReference type="Proteomes" id="UP000504612">
    <property type="component" value="Unplaced"/>
</dbReference>